<organism evidence="1 2">
    <name type="scientific">Haematococcus lacustris</name>
    <name type="common">Green alga</name>
    <name type="synonym">Haematococcus pluvialis</name>
    <dbReference type="NCBI Taxonomy" id="44745"/>
    <lineage>
        <taxon>Eukaryota</taxon>
        <taxon>Viridiplantae</taxon>
        <taxon>Chlorophyta</taxon>
        <taxon>core chlorophytes</taxon>
        <taxon>Chlorophyceae</taxon>
        <taxon>CS clade</taxon>
        <taxon>Chlamydomonadales</taxon>
        <taxon>Haematococcaceae</taxon>
        <taxon>Haematococcus</taxon>
    </lineage>
</organism>
<comment type="caution">
    <text evidence="1">The sequence shown here is derived from an EMBL/GenBank/DDBJ whole genome shotgun (WGS) entry which is preliminary data.</text>
</comment>
<reference evidence="1 2" key="1">
    <citation type="submission" date="2020-02" db="EMBL/GenBank/DDBJ databases">
        <title>Draft genome sequence of Haematococcus lacustris strain NIES-144.</title>
        <authorList>
            <person name="Morimoto D."/>
            <person name="Nakagawa S."/>
            <person name="Yoshida T."/>
            <person name="Sawayama S."/>
        </authorList>
    </citation>
    <scope>NUCLEOTIDE SEQUENCE [LARGE SCALE GENOMIC DNA]</scope>
    <source>
        <strain evidence="1 2">NIES-144</strain>
    </source>
</reference>
<gene>
    <name evidence="1" type="ORF">HaLaN_07056</name>
</gene>
<name>A0A699YN55_HAELA</name>
<dbReference type="Proteomes" id="UP000485058">
    <property type="component" value="Unassembled WGS sequence"/>
</dbReference>
<protein>
    <submittedName>
        <fullName evidence="1">Uncharacterized protein</fullName>
    </submittedName>
</protein>
<accession>A0A699YN55</accession>
<evidence type="ECO:0000313" key="1">
    <source>
        <dbReference type="EMBL" id="GFH11543.1"/>
    </source>
</evidence>
<feature type="non-terminal residue" evidence="1">
    <location>
        <position position="1"/>
    </location>
</feature>
<keyword evidence="2" id="KW-1185">Reference proteome</keyword>
<proteinExistence type="predicted"/>
<dbReference type="AlphaFoldDB" id="A0A699YN55"/>
<dbReference type="EMBL" id="BLLF01000413">
    <property type="protein sequence ID" value="GFH11543.1"/>
    <property type="molecule type" value="Genomic_DNA"/>
</dbReference>
<evidence type="ECO:0000313" key="2">
    <source>
        <dbReference type="Proteomes" id="UP000485058"/>
    </source>
</evidence>
<sequence length="42" mass="4644">MAAEWSDSDLHIALDRALRKASDSRLQVVAEMAVDHHQKGNA</sequence>